<proteinExistence type="predicted"/>
<protein>
    <submittedName>
        <fullName evidence="1">(rape) hypothetical protein</fullName>
    </submittedName>
</protein>
<reference evidence="1" key="1">
    <citation type="submission" date="2021-01" db="EMBL/GenBank/DDBJ databases">
        <authorList>
            <consortium name="Genoscope - CEA"/>
            <person name="William W."/>
        </authorList>
    </citation>
    <scope>NUCLEOTIDE SEQUENCE</scope>
</reference>
<sequence>MSHKPIYLNYLESASCILVSCSAVRGKNMEAATAVQRFHYSPSSWIDWRNFEGGSLVVLYVTLTEPKRINGLQLLLYLTCNLTKEVIFDNDQFRTRTPQHCWKLEIFFILHLMKNWF</sequence>
<dbReference type="Proteomes" id="UP001295469">
    <property type="component" value="Chromosome A01"/>
</dbReference>
<dbReference type="EMBL" id="HG994355">
    <property type="protein sequence ID" value="CAF2146183.1"/>
    <property type="molecule type" value="Genomic_DNA"/>
</dbReference>
<accession>A0A816XJG5</accession>
<gene>
    <name evidence="1" type="ORF">DARMORV10_A01P00410.1</name>
</gene>
<name>A0A816XJG5_BRANA</name>
<dbReference type="AlphaFoldDB" id="A0A816XJG5"/>
<organism evidence="1">
    <name type="scientific">Brassica napus</name>
    <name type="common">Rape</name>
    <dbReference type="NCBI Taxonomy" id="3708"/>
    <lineage>
        <taxon>Eukaryota</taxon>
        <taxon>Viridiplantae</taxon>
        <taxon>Streptophyta</taxon>
        <taxon>Embryophyta</taxon>
        <taxon>Tracheophyta</taxon>
        <taxon>Spermatophyta</taxon>
        <taxon>Magnoliopsida</taxon>
        <taxon>eudicotyledons</taxon>
        <taxon>Gunneridae</taxon>
        <taxon>Pentapetalae</taxon>
        <taxon>rosids</taxon>
        <taxon>malvids</taxon>
        <taxon>Brassicales</taxon>
        <taxon>Brassicaceae</taxon>
        <taxon>Brassiceae</taxon>
        <taxon>Brassica</taxon>
    </lineage>
</organism>
<evidence type="ECO:0000313" key="1">
    <source>
        <dbReference type="EMBL" id="CAF2146183.1"/>
    </source>
</evidence>